<evidence type="ECO:0000313" key="1">
    <source>
        <dbReference type="EMBL" id="RLE46028.1"/>
    </source>
</evidence>
<accession>A0A497EK00</accession>
<dbReference type="AlphaFoldDB" id="A0A497EK00"/>
<dbReference type="EMBL" id="QMQV01000212">
    <property type="protein sequence ID" value="RLE46028.1"/>
    <property type="molecule type" value="Genomic_DNA"/>
</dbReference>
<name>A0A497EK00_9CREN</name>
<reference evidence="1 2" key="1">
    <citation type="submission" date="2018-06" db="EMBL/GenBank/DDBJ databases">
        <title>Extensive metabolic versatility and redundancy in microbially diverse, dynamic hydrothermal sediments.</title>
        <authorList>
            <person name="Dombrowski N."/>
            <person name="Teske A."/>
            <person name="Baker B.J."/>
        </authorList>
    </citation>
    <scope>NUCLEOTIDE SEQUENCE [LARGE SCALE GENOMIC DNA]</scope>
    <source>
        <strain evidence="1">B66_G16</strain>
    </source>
</reference>
<sequence length="180" mass="21730">MPSWDLHKRIYKLLRDEVESFAIWTPGLTDRIDKIVDRDYGEHDLGRREDPSSFQRLLNALWLEFGDIWDSLSNEFLNTRSRYERSEWQRRLATSPSLQNRYMVYIPDDALVLATLHHILDLCMHCMLNDPLKEDEAELMLEYARRALRGYYNKLRELRSMTERPFTEVFEWLMGILKER</sequence>
<proteinExistence type="predicted"/>
<evidence type="ECO:0000313" key="2">
    <source>
        <dbReference type="Proteomes" id="UP000278475"/>
    </source>
</evidence>
<comment type="caution">
    <text evidence="1">The sequence shown here is derived from an EMBL/GenBank/DDBJ whole genome shotgun (WGS) entry which is preliminary data.</text>
</comment>
<dbReference type="Proteomes" id="UP000278475">
    <property type="component" value="Unassembled WGS sequence"/>
</dbReference>
<protein>
    <submittedName>
        <fullName evidence="1">Uncharacterized protein</fullName>
    </submittedName>
</protein>
<organism evidence="1 2">
    <name type="scientific">Thermoproteota archaeon</name>
    <dbReference type="NCBI Taxonomy" id="2056631"/>
    <lineage>
        <taxon>Archaea</taxon>
        <taxon>Thermoproteota</taxon>
    </lineage>
</organism>
<gene>
    <name evidence="1" type="ORF">DRJ31_10490</name>
</gene>